<keyword evidence="1" id="KW-0479">Metal-binding</keyword>
<dbReference type="AlphaFoldDB" id="H1PPB8"/>
<evidence type="ECO:0000313" key="5">
    <source>
        <dbReference type="EMBL" id="EHO84442.1"/>
    </source>
</evidence>
<dbReference type="Proteomes" id="UP000003233">
    <property type="component" value="Unassembled WGS sequence"/>
</dbReference>
<dbReference type="Pfam" id="PF13484">
    <property type="entry name" value="Fer4_16"/>
    <property type="match status" value="1"/>
</dbReference>
<accession>H1PPB8</accession>
<dbReference type="InterPro" id="IPR017896">
    <property type="entry name" value="4Fe4S_Fe-S-bd"/>
</dbReference>
<evidence type="ECO:0000259" key="4">
    <source>
        <dbReference type="PROSITE" id="PS51379"/>
    </source>
</evidence>
<sequence length="208" mass="22964">MTDMFELKAELFEVLREKGAVLTGVADLKEIIQDEKNIGISVAVPVPQHDEIVEAGAEFLIKKGYKAQANTLKIVKKDENWCTPLPHKTVATNAGLGWIGKNCLLVTKEYGSAVRISSLITNAPLPADEAVKESRCGNCRNCVDKCPAKAFLGVNWSRGMSREKIFIKEVCKKTQLERMKKATGIDVDLCGLCFAVCPYTQRYLNLKG</sequence>
<dbReference type="PATRIC" id="fig|457404.5.peg.973"/>
<keyword evidence="6" id="KW-1185">Reference proteome</keyword>
<dbReference type="PANTHER" id="PTHR42827">
    <property type="entry name" value="IRON-SULFUR CLUSTER-BINDING PROTEIN-RELATED"/>
    <property type="match status" value="1"/>
</dbReference>
<evidence type="ECO:0000313" key="6">
    <source>
        <dbReference type="Proteomes" id="UP000003233"/>
    </source>
</evidence>
<dbReference type="RefSeq" id="WP_008695563.1">
    <property type="nucleotide sequence ID" value="NZ_KE161007.1"/>
</dbReference>
<organism evidence="5 6">
    <name type="scientific">Fusobacterium ulcerans 12-1B</name>
    <dbReference type="NCBI Taxonomy" id="457404"/>
    <lineage>
        <taxon>Bacteria</taxon>
        <taxon>Fusobacteriati</taxon>
        <taxon>Fusobacteriota</taxon>
        <taxon>Fusobacteriia</taxon>
        <taxon>Fusobacteriales</taxon>
        <taxon>Fusobacteriaceae</taxon>
        <taxon>Fusobacterium</taxon>
    </lineage>
</organism>
<dbReference type="Gene3D" id="3.30.70.20">
    <property type="match status" value="1"/>
</dbReference>
<reference evidence="5 6" key="1">
    <citation type="submission" date="2012-07" db="EMBL/GenBank/DDBJ databases">
        <title>The Genome Sequence of Fusobacterium ulcerans 12_1B.</title>
        <authorList>
            <consortium name="The Broad Institute Genome Sequencing Platform"/>
            <person name="Earl A."/>
            <person name="Ward D."/>
            <person name="Feldgarden M."/>
            <person name="Gevers D."/>
            <person name="Strauss J."/>
            <person name="Ambrose C.E."/>
            <person name="Allen-Vercoe E."/>
            <person name="Walker B."/>
            <person name="Young S.K."/>
            <person name="Zeng Q."/>
            <person name="Gargeya S."/>
            <person name="Fitzgerald M."/>
            <person name="Haas B."/>
            <person name="Abouelleil A."/>
            <person name="Alvarado L."/>
            <person name="Arachchi H.M."/>
            <person name="Berlin A.M."/>
            <person name="Chapman S.B."/>
            <person name="Goldberg J."/>
            <person name="Griggs A."/>
            <person name="Gujja S."/>
            <person name="Hansen M."/>
            <person name="Howarth C."/>
            <person name="Imamovic A."/>
            <person name="Larimer J."/>
            <person name="McCowen C."/>
            <person name="Montmayeur A."/>
            <person name="Murphy C."/>
            <person name="Neiman D."/>
            <person name="Pearson M."/>
            <person name="Priest M."/>
            <person name="Roberts A."/>
            <person name="Saif S."/>
            <person name="Shea T."/>
            <person name="Sisk P."/>
            <person name="Sykes S."/>
            <person name="Wortman J."/>
            <person name="Nusbaum C."/>
            <person name="Birren B."/>
        </authorList>
    </citation>
    <scope>NUCLEOTIDE SEQUENCE [LARGE SCALE GENOMIC DNA]</scope>
    <source>
        <strain evidence="5 6">12_1B</strain>
    </source>
</reference>
<proteinExistence type="predicted"/>
<dbReference type="PANTHER" id="PTHR42827:SF1">
    <property type="entry name" value="IRON-SULFUR CLUSTER-BINDING PROTEIN"/>
    <property type="match status" value="1"/>
</dbReference>
<name>H1PPB8_9FUSO</name>
<comment type="caution">
    <text evidence="5">The sequence shown here is derived from an EMBL/GenBank/DDBJ whole genome shotgun (WGS) entry which is preliminary data.</text>
</comment>
<dbReference type="GO" id="GO:0046872">
    <property type="term" value="F:metal ion binding"/>
    <property type="evidence" value="ECO:0007669"/>
    <property type="project" value="UniProtKB-KW"/>
</dbReference>
<keyword evidence="3" id="KW-0411">Iron-sulfur</keyword>
<dbReference type="BioCyc" id="FSP457404-HMP:GTSQ-262-MONOMER"/>
<evidence type="ECO:0000256" key="3">
    <source>
        <dbReference type="ARBA" id="ARBA00023014"/>
    </source>
</evidence>
<dbReference type="SUPFAM" id="SSF54862">
    <property type="entry name" value="4Fe-4S ferredoxins"/>
    <property type="match status" value="1"/>
</dbReference>
<protein>
    <recommendedName>
        <fullName evidence="4">4Fe-4S ferredoxin-type domain-containing protein</fullName>
    </recommendedName>
</protein>
<keyword evidence="2" id="KW-0408">Iron</keyword>
<feature type="domain" description="4Fe-4S ferredoxin-type" evidence="4">
    <location>
        <begin position="127"/>
        <end position="157"/>
    </location>
</feature>
<evidence type="ECO:0000256" key="2">
    <source>
        <dbReference type="ARBA" id="ARBA00023004"/>
    </source>
</evidence>
<dbReference type="EMBL" id="AGWJ02000006">
    <property type="protein sequence ID" value="EHO84442.1"/>
    <property type="molecule type" value="Genomic_DNA"/>
</dbReference>
<evidence type="ECO:0000256" key="1">
    <source>
        <dbReference type="ARBA" id="ARBA00022723"/>
    </source>
</evidence>
<dbReference type="GO" id="GO:0051536">
    <property type="term" value="F:iron-sulfur cluster binding"/>
    <property type="evidence" value="ECO:0007669"/>
    <property type="project" value="UniProtKB-KW"/>
</dbReference>
<dbReference type="PROSITE" id="PS00198">
    <property type="entry name" value="4FE4S_FER_1"/>
    <property type="match status" value="1"/>
</dbReference>
<dbReference type="InterPro" id="IPR017900">
    <property type="entry name" value="4Fe4S_Fe_S_CS"/>
</dbReference>
<dbReference type="PROSITE" id="PS51379">
    <property type="entry name" value="4FE4S_FER_2"/>
    <property type="match status" value="1"/>
</dbReference>
<gene>
    <name evidence="5" type="ORF">HMPREF0402_00261</name>
</gene>
<dbReference type="HOGENOM" id="CLU_081793_1_0_0"/>